<protein>
    <submittedName>
        <fullName evidence="3">Uncharacterized protein</fullName>
    </submittedName>
</protein>
<comment type="caution">
    <text evidence="3">The sequence shown here is derived from an EMBL/GenBank/DDBJ whole genome shotgun (WGS) entry which is preliminary data.</text>
</comment>
<feature type="compositionally biased region" description="Pro residues" evidence="2">
    <location>
        <begin position="749"/>
        <end position="758"/>
    </location>
</feature>
<organism evidence="3 4">
    <name type="scientific">Rhizoctonia solani</name>
    <dbReference type="NCBI Taxonomy" id="456999"/>
    <lineage>
        <taxon>Eukaryota</taxon>
        <taxon>Fungi</taxon>
        <taxon>Dikarya</taxon>
        <taxon>Basidiomycota</taxon>
        <taxon>Agaricomycotina</taxon>
        <taxon>Agaricomycetes</taxon>
        <taxon>Cantharellales</taxon>
        <taxon>Ceratobasidiaceae</taxon>
        <taxon>Rhizoctonia</taxon>
    </lineage>
</organism>
<feature type="compositionally biased region" description="Low complexity" evidence="2">
    <location>
        <begin position="1118"/>
        <end position="1132"/>
    </location>
</feature>
<sequence>MSAVVPPIATGSHHFTTAADKEALVRFWRSGIEYLAQGITAHHNITRETRISELYSRRAPPDSAPIPSLDARIAPHKETLESCVLALAELAASSLVQSSLSHQTQQAPSLEARVATLEKRTKEPEVATQPLDAKLNALTSNITRADSRIKSFEDKADATAAQVEKSHKALESRIVELSAQVANPPPTQAKDELEKLNERLTRAEARVTDAEASRTRVDAHGIKLALLEGRVTALQKEAGETKVKVGSVVALAPESKALLLVPGQIKQTGEDIQTLKEFQEAAGTRFDSFGAALEAVERRLNEQSTTPDSVTIDSSDLDNLKQQVNSLGKLPATLDRLQASVAELAPLKLHSQPLTAIAAQAPKLLELISHNERVQDDITQIRSKLARYNKDMADAKKHQTIQGDVSRTASQVAQLVLDLKKIEKESQGVSGEISGIDARFKATQLTVAWLQEQSQSMRADLTYLEPLKAQREALLLLSSRTEELMPLSIQLGPHEFQKILKKGERADATMDAARKLTNDLVTVCKDLQQRLGQIEPHVAQLESDVSSALEKLSDLQGNSSATEGHAQNTKQSLQKIQNDITPLLMFKPDILSLVGKLAPHRDALALLVGQVPALANDLQALQKVHASDITPMKGEVRKIKSLNAGVTALQKDVDDAKGKIAPLQQQLQAYQDNFNRLEQKIAKLEPGAPSSNGSSPNGPLTIRIPPANRTGGFSLSQSLNAGPSNSGSPRFRASTSSSARGPSTGSQPEPQPQPPTTPPAAARIQPRPPGGLIKLTEAADELILLVEKFKQTEIQIADLSESLNGSNKRLGELGDSVHGIDQLMTTVQKQSDDNQVTLRLLERDFQILKENNAAKVKEIDLKQARIPVMESELQSLKLSVNTKLTVMETDIHELAPLKEYTETLVAFAEPVLSPVSPAPHGGATQPISRLVGLERSAKSATKELINLNTWTQRVHADIKKCMSLGNEMQALDGRVQALAASVEHTSPLAASLNERASDLLDLLERPNYPKASDQSIQLTPKQLEGVARAVTRLQTIEEQIHALRVSQPKLEQELGHVTFQVAELVPTINKVKPFTDHVKSILSLVPLSNHVPSLVPLIDQVPQLHASIQSLSDRVDAAAAAAPSPADPGPASQLRSPVTDRAPSPVEPAEPSNENTALFVPATSEPRPNKRRRTEEVLQSFENQLDGLQGELDGVADEVQALCAERAKKMRTGDTPGETGGLRKNIEEDVDTVMDTLRSLFEGEGPWPEQIDLALGKRWARVLQPPQSQPDAGASSTIARLCEELEVLKTIIEAHGSGVPAPPSAIDAVHVAWADSLTEKVMANVSQEQAQFKTELEELIGRALQPMKKVFKVFRETPDI</sequence>
<feature type="coiled-coil region" evidence="1">
    <location>
        <begin position="135"/>
        <end position="213"/>
    </location>
</feature>
<evidence type="ECO:0000256" key="1">
    <source>
        <dbReference type="SAM" id="Coils"/>
    </source>
</evidence>
<name>A0A8H3DXC0_9AGAM</name>
<dbReference type="Proteomes" id="UP000663827">
    <property type="component" value="Unassembled WGS sequence"/>
</dbReference>
<evidence type="ECO:0000313" key="3">
    <source>
        <dbReference type="EMBL" id="CAE7098469.1"/>
    </source>
</evidence>
<dbReference type="PANTHER" id="PTHR23159">
    <property type="entry name" value="CENTROSOMAL PROTEIN 2"/>
    <property type="match status" value="1"/>
</dbReference>
<proteinExistence type="predicted"/>
<feature type="region of interest" description="Disordered" evidence="2">
    <location>
        <begin position="685"/>
        <end position="772"/>
    </location>
</feature>
<feature type="region of interest" description="Disordered" evidence="2">
    <location>
        <begin position="1118"/>
        <end position="1176"/>
    </location>
</feature>
<dbReference type="Gene3D" id="1.10.287.2610">
    <property type="match status" value="1"/>
</dbReference>
<evidence type="ECO:0000256" key="2">
    <source>
        <dbReference type="SAM" id="MobiDB-lite"/>
    </source>
</evidence>
<feature type="compositionally biased region" description="Low complexity" evidence="2">
    <location>
        <begin position="686"/>
        <end position="699"/>
    </location>
</feature>
<reference evidence="3" key="1">
    <citation type="submission" date="2021-01" db="EMBL/GenBank/DDBJ databases">
        <authorList>
            <person name="Kaushik A."/>
        </authorList>
    </citation>
    <scope>NUCLEOTIDE SEQUENCE</scope>
    <source>
        <strain evidence="3">AG5</strain>
    </source>
</reference>
<keyword evidence="1" id="KW-0175">Coiled coil</keyword>
<feature type="compositionally biased region" description="Polar residues" evidence="2">
    <location>
        <begin position="711"/>
        <end position="740"/>
    </location>
</feature>
<gene>
    <name evidence="3" type="ORF">RDB_LOCUS38786</name>
</gene>
<evidence type="ECO:0000313" key="4">
    <source>
        <dbReference type="Proteomes" id="UP000663827"/>
    </source>
</evidence>
<feature type="coiled-coil region" evidence="1">
    <location>
        <begin position="371"/>
        <end position="398"/>
    </location>
</feature>
<dbReference type="PANTHER" id="PTHR23159:SF31">
    <property type="entry name" value="CENTROSOME-ASSOCIATED PROTEIN CEP250 ISOFORM X1"/>
    <property type="match status" value="1"/>
</dbReference>
<dbReference type="EMBL" id="CAJNJQ010000763">
    <property type="protein sequence ID" value="CAE7098469.1"/>
    <property type="molecule type" value="Genomic_DNA"/>
</dbReference>
<feature type="coiled-coil region" evidence="1">
    <location>
        <begin position="653"/>
        <end position="680"/>
    </location>
</feature>
<dbReference type="SUPFAM" id="SSF57997">
    <property type="entry name" value="Tropomyosin"/>
    <property type="match status" value="1"/>
</dbReference>
<accession>A0A8H3DXC0</accession>